<sequence>MGEQDLLKLCASLEPIMAPAVYVYCSFPDFVLPDGVPAFCTIRESEGLTAIVERADARRLRLAYIYDARLITLSVHSSLNAVGFIKVISGKLADADIPCNVIAGYYHDHILVPVDRADEAMDRLREIAASAS</sequence>
<dbReference type="PANTHER" id="PTHR39199">
    <property type="entry name" value="BLR5128 PROTEIN"/>
    <property type="match status" value="1"/>
</dbReference>
<dbReference type="Gene3D" id="3.30.2130.10">
    <property type="entry name" value="VC0802-like"/>
    <property type="match status" value="1"/>
</dbReference>
<comment type="caution">
    <text evidence="2">The sequence shown here is derived from an EMBL/GenBank/DDBJ whole genome shotgun (WGS) entry which is preliminary data.</text>
</comment>
<dbReference type="RefSeq" id="WP_342959303.1">
    <property type="nucleotide sequence ID" value="NZ_JAZHFZ010000030.1"/>
</dbReference>
<name>A0ABU9R9G4_9BURK</name>
<dbReference type="PANTHER" id="PTHR39199:SF1">
    <property type="entry name" value="BLR5128 PROTEIN"/>
    <property type="match status" value="1"/>
</dbReference>
<evidence type="ECO:0000313" key="3">
    <source>
        <dbReference type="Proteomes" id="UP001481677"/>
    </source>
</evidence>
<dbReference type="EMBL" id="JAZHGA010000026">
    <property type="protein sequence ID" value="MEM5343689.1"/>
    <property type="molecule type" value="Genomic_DNA"/>
</dbReference>
<dbReference type="SUPFAM" id="SSF55021">
    <property type="entry name" value="ACT-like"/>
    <property type="match status" value="2"/>
</dbReference>
<evidence type="ECO:0000313" key="2">
    <source>
        <dbReference type="EMBL" id="MEM5343689.1"/>
    </source>
</evidence>
<feature type="domain" description="DUF2241" evidence="1">
    <location>
        <begin position="2"/>
        <end position="68"/>
    </location>
</feature>
<gene>
    <name evidence="2" type="ORF">V4C56_29230</name>
</gene>
<keyword evidence="3" id="KW-1185">Reference proteome</keyword>
<dbReference type="Pfam" id="PF10000">
    <property type="entry name" value="ACT_3"/>
    <property type="match status" value="1"/>
</dbReference>
<proteinExistence type="predicted"/>
<dbReference type="InterPro" id="IPR045865">
    <property type="entry name" value="ACT-like_dom_sf"/>
</dbReference>
<accession>A0ABU9R9G4</accession>
<organism evidence="2 3">
    <name type="scientific">Paraburkholderia azotifigens</name>
    <dbReference type="NCBI Taxonomy" id="2057004"/>
    <lineage>
        <taxon>Bacteria</taxon>
        <taxon>Pseudomonadati</taxon>
        <taxon>Pseudomonadota</taxon>
        <taxon>Betaproteobacteria</taxon>
        <taxon>Burkholderiales</taxon>
        <taxon>Burkholderiaceae</taxon>
        <taxon>Paraburkholderia</taxon>
    </lineage>
</organism>
<reference evidence="2 3" key="1">
    <citation type="submission" date="2024-01" db="EMBL/GenBank/DDBJ databases">
        <title>The diversity of rhizobia nodulating Mimosa spp. in eleven states of Brazil covering several biomes is determined by host plant, location, and edaphic factors.</title>
        <authorList>
            <person name="Rouws L."/>
            <person name="Barauna A."/>
            <person name="Beukes C."/>
            <person name="De Faria S.M."/>
            <person name="Gross E."/>
            <person name="Dos Reis Junior F.B."/>
            <person name="Simon M."/>
            <person name="Maluk M."/>
            <person name="Odee D.W."/>
            <person name="Kenicer G."/>
            <person name="Young J.P.W."/>
            <person name="Reis V.M."/>
            <person name="Zilli J."/>
            <person name="James E.K."/>
        </authorList>
    </citation>
    <scope>NUCLEOTIDE SEQUENCE [LARGE SCALE GENOMIC DNA]</scope>
    <source>
        <strain evidence="2 3">JPY530</strain>
    </source>
</reference>
<evidence type="ECO:0000259" key="1">
    <source>
        <dbReference type="Pfam" id="PF10000"/>
    </source>
</evidence>
<protein>
    <submittedName>
        <fullName evidence="2">ACT domain-containing protein</fullName>
    </submittedName>
</protein>
<dbReference type="InterPro" id="IPR018717">
    <property type="entry name" value="DUF2241"/>
</dbReference>
<dbReference type="Proteomes" id="UP001481677">
    <property type="component" value="Unassembled WGS sequence"/>
</dbReference>